<protein>
    <submittedName>
        <fullName evidence="2">Uncharacterized protein</fullName>
    </submittedName>
</protein>
<feature type="compositionally biased region" description="Basic and acidic residues" evidence="1">
    <location>
        <begin position="56"/>
        <end position="69"/>
    </location>
</feature>
<sequence length="69" mass="7438">MDYRLMARVDIWRAKLPTVAAEGGIGPPPPSLAACSTVAAPPEAKYTSRPAKVRSRSRDGSSTCHEERI</sequence>
<dbReference type="AlphaFoldDB" id="A0A2N5TNW9"/>
<organism evidence="2 3">
    <name type="scientific">Puccinia coronata f. sp. avenae</name>
    <dbReference type="NCBI Taxonomy" id="200324"/>
    <lineage>
        <taxon>Eukaryota</taxon>
        <taxon>Fungi</taxon>
        <taxon>Dikarya</taxon>
        <taxon>Basidiomycota</taxon>
        <taxon>Pucciniomycotina</taxon>
        <taxon>Pucciniomycetes</taxon>
        <taxon>Pucciniales</taxon>
        <taxon>Pucciniaceae</taxon>
        <taxon>Puccinia</taxon>
    </lineage>
</organism>
<evidence type="ECO:0000313" key="2">
    <source>
        <dbReference type="EMBL" id="PLW27171.1"/>
    </source>
</evidence>
<evidence type="ECO:0000256" key="1">
    <source>
        <dbReference type="SAM" id="MobiDB-lite"/>
    </source>
</evidence>
<comment type="caution">
    <text evidence="2">The sequence shown here is derived from an EMBL/GenBank/DDBJ whole genome shotgun (WGS) entry which is preliminary data.</text>
</comment>
<gene>
    <name evidence="2" type="ORF">PCANC_26398</name>
</gene>
<dbReference type="EMBL" id="PGCJ01000501">
    <property type="protein sequence ID" value="PLW27171.1"/>
    <property type="molecule type" value="Genomic_DNA"/>
</dbReference>
<dbReference type="PROSITE" id="PS51257">
    <property type="entry name" value="PROKAR_LIPOPROTEIN"/>
    <property type="match status" value="1"/>
</dbReference>
<evidence type="ECO:0000313" key="3">
    <source>
        <dbReference type="Proteomes" id="UP000235388"/>
    </source>
</evidence>
<dbReference type="Proteomes" id="UP000235388">
    <property type="component" value="Unassembled WGS sequence"/>
</dbReference>
<feature type="region of interest" description="Disordered" evidence="1">
    <location>
        <begin position="43"/>
        <end position="69"/>
    </location>
</feature>
<proteinExistence type="predicted"/>
<keyword evidence="3" id="KW-1185">Reference proteome</keyword>
<reference evidence="2 3" key="1">
    <citation type="submission" date="2017-11" db="EMBL/GenBank/DDBJ databases">
        <title>De novo assembly and phasing of dikaryotic genomes from two isolates of Puccinia coronata f. sp. avenae, the causal agent of oat crown rust.</title>
        <authorList>
            <person name="Miller M.E."/>
            <person name="Zhang Y."/>
            <person name="Omidvar V."/>
            <person name="Sperschneider J."/>
            <person name="Schwessinger B."/>
            <person name="Raley C."/>
            <person name="Palmer J.M."/>
            <person name="Garnica D."/>
            <person name="Upadhyaya N."/>
            <person name="Rathjen J."/>
            <person name="Taylor J.M."/>
            <person name="Park R.F."/>
            <person name="Dodds P.N."/>
            <person name="Hirsch C.D."/>
            <person name="Kianian S.F."/>
            <person name="Figueroa M."/>
        </authorList>
    </citation>
    <scope>NUCLEOTIDE SEQUENCE [LARGE SCALE GENOMIC DNA]</scope>
    <source>
        <strain evidence="2">12NC29</strain>
    </source>
</reference>
<name>A0A2N5TNW9_9BASI</name>
<accession>A0A2N5TNW9</accession>